<dbReference type="EMBL" id="RWBG01000006">
    <property type="protein sequence ID" value="RSK38309.1"/>
    <property type="molecule type" value="Genomic_DNA"/>
</dbReference>
<keyword evidence="3" id="KW-1185">Reference proteome</keyword>
<keyword evidence="2" id="KW-0808">Transferase</keyword>
<dbReference type="RefSeq" id="WP_125468717.1">
    <property type="nucleotide sequence ID" value="NZ_RWBG01000006.1"/>
</dbReference>
<dbReference type="OrthoDB" id="893030at2"/>
<sequence length="173" mass="20230">MVTLKGEHIFLRALEPEDLDFIYEIENDETIWELSNTQTPYSQYLIKDYLANAHKDIYEVKQLRLLISNYDNQAIGLIDLFDFDPKNNKAGIGILIKSCHDRNKGFGSEALSLLLNYCKIHLGLHQVYCNVSEENTTSLNLFKKYNFNIVGIKKDWNLVNNQYKNEYLLQLLF</sequence>
<dbReference type="InterPro" id="IPR000182">
    <property type="entry name" value="GNAT_dom"/>
</dbReference>
<dbReference type="Proteomes" id="UP000270620">
    <property type="component" value="Unassembled WGS sequence"/>
</dbReference>
<dbReference type="SUPFAM" id="SSF55729">
    <property type="entry name" value="Acyl-CoA N-acyltransferases (Nat)"/>
    <property type="match status" value="1"/>
</dbReference>
<gene>
    <name evidence="2" type="ORF">EJA19_12515</name>
</gene>
<organism evidence="2 3">
    <name type="scientific">Mangrovimonas spongiae</name>
    <dbReference type="NCBI Taxonomy" id="2494697"/>
    <lineage>
        <taxon>Bacteria</taxon>
        <taxon>Pseudomonadati</taxon>
        <taxon>Bacteroidota</taxon>
        <taxon>Flavobacteriia</taxon>
        <taxon>Flavobacteriales</taxon>
        <taxon>Flavobacteriaceae</taxon>
        <taxon>Mangrovimonas</taxon>
    </lineage>
</organism>
<accession>A0A3R9NV63</accession>
<dbReference type="PROSITE" id="PS51186">
    <property type="entry name" value="GNAT"/>
    <property type="match status" value="1"/>
</dbReference>
<dbReference type="Gene3D" id="3.40.630.30">
    <property type="match status" value="1"/>
</dbReference>
<reference evidence="2 3" key="1">
    <citation type="submission" date="2018-12" db="EMBL/GenBank/DDBJ databases">
        <title>Mangrovimonas spongiae sp. nov., a novel member of the genus Mangrovimonas isolated from marine sponge.</title>
        <authorList>
            <person name="Zhuang L."/>
            <person name="Luo L."/>
        </authorList>
    </citation>
    <scope>NUCLEOTIDE SEQUENCE [LARGE SCALE GENOMIC DNA]</scope>
    <source>
        <strain evidence="2 3">HN-E26</strain>
    </source>
</reference>
<dbReference type="PANTHER" id="PTHR43415:SF3">
    <property type="entry name" value="GNAT-FAMILY ACETYLTRANSFERASE"/>
    <property type="match status" value="1"/>
</dbReference>
<name>A0A3R9NV63_9FLAO</name>
<dbReference type="AlphaFoldDB" id="A0A3R9NV63"/>
<dbReference type="PANTHER" id="PTHR43415">
    <property type="entry name" value="SPERMIDINE N(1)-ACETYLTRANSFERASE"/>
    <property type="match status" value="1"/>
</dbReference>
<feature type="domain" description="N-acetyltransferase" evidence="1">
    <location>
        <begin position="9"/>
        <end position="173"/>
    </location>
</feature>
<dbReference type="Pfam" id="PF13302">
    <property type="entry name" value="Acetyltransf_3"/>
    <property type="match status" value="1"/>
</dbReference>
<proteinExistence type="predicted"/>
<dbReference type="InterPro" id="IPR016181">
    <property type="entry name" value="Acyl_CoA_acyltransferase"/>
</dbReference>
<evidence type="ECO:0000313" key="2">
    <source>
        <dbReference type="EMBL" id="RSK38309.1"/>
    </source>
</evidence>
<protein>
    <submittedName>
        <fullName evidence="2">N-acetyltransferase</fullName>
    </submittedName>
</protein>
<dbReference type="GO" id="GO:0016747">
    <property type="term" value="F:acyltransferase activity, transferring groups other than amino-acyl groups"/>
    <property type="evidence" value="ECO:0007669"/>
    <property type="project" value="InterPro"/>
</dbReference>
<evidence type="ECO:0000313" key="3">
    <source>
        <dbReference type="Proteomes" id="UP000270620"/>
    </source>
</evidence>
<evidence type="ECO:0000259" key="1">
    <source>
        <dbReference type="PROSITE" id="PS51186"/>
    </source>
</evidence>
<comment type="caution">
    <text evidence="2">The sequence shown here is derived from an EMBL/GenBank/DDBJ whole genome shotgun (WGS) entry which is preliminary data.</text>
</comment>